<proteinExistence type="inferred from homology"/>
<dbReference type="Pfam" id="PF03466">
    <property type="entry name" value="LysR_substrate"/>
    <property type="match status" value="1"/>
</dbReference>
<dbReference type="InterPro" id="IPR005119">
    <property type="entry name" value="LysR_subst-bd"/>
</dbReference>
<evidence type="ECO:0000313" key="6">
    <source>
        <dbReference type="EMBL" id="PKU50317.1"/>
    </source>
</evidence>
<dbReference type="PRINTS" id="PR00039">
    <property type="entry name" value="HTHLYSR"/>
</dbReference>
<dbReference type="PANTHER" id="PTHR30126">
    <property type="entry name" value="HTH-TYPE TRANSCRIPTIONAL REGULATOR"/>
    <property type="match status" value="1"/>
</dbReference>
<evidence type="ECO:0000256" key="3">
    <source>
        <dbReference type="ARBA" id="ARBA00023125"/>
    </source>
</evidence>
<dbReference type="SUPFAM" id="SSF53850">
    <property type="entry name" value="Periplasmic binding protein-like II"/>
    <property type="match status" value="1"/>
</dbReference>
<evidence type="ECO:0000256" key="4">
    <source>
        <dbReference type="ARBA" id="ARBA00023163"/>
    </source>
</evidence>
<dbReference type="InterPro" id="IPR036390">
    <property type="entry name" value="WH_DNA-bd_sf"/>
</dbReference>
<evidence type="ECO:0000256" key="1">
    <source>
        <dbReference type="ARBA" id="ARBA00009437"/>
    </source>
</evidence>
<dbReference type="InterPro" id="IPR036388">
    <property type="entry name" value="WH-like_DNA-bd_sf"/>
</dbReference>
<organism evidence="6">
    <name type="scientific">Lysinibacillus fusiformis</name>
    <dbReference type="NCBI Taxonomy" id="28031"/>
    <lineage>
        <taxon>Bacteria</taxon>
        <taxon>Bacillati</taxon>
        <taxon>Bacillota</taxon>
        <taxon>Bacilli</taxon>
        <taxon>Bacillales</taxon>
        <taxon>Bacillaceae</taxon>
        <taxon>Lysinibacillus</taxon>
    </lineage>
</organism>
<name>A0A2I0UW95_9BACI</name>
<dbReference type="PANTHER" id="PTHR30126:SF40">
    <property type="entry name" value="HTH-TYPE TRANSCRIPTIONAL REGULATOR GLTR"/>
    <property type="match status" value="1"/>
</dbReference>
<dbReference type="Gene3D" id="3.40.190.290">
    <property type="match status" value="1"/>
</dbReference>
<dbReference type="EMBL" id="PDFK01000008">
    <property type="protein sequence ID" value="PKU50317.1"/>
    <property type="molecule type" value="Genomic_DNA"/>
</dbReference>
<keyword evidence="3" id="KW-0238">DNA-binding</keyword>
<keyword evidence="4" id="KW-0804">Transcription</keyword>
<dbReference type="GO" id="GO:0003700">
    <property type="term" value="F:DNA-binding transcription factor activity"/>
    <property type="evidence" value="ECO:0007669"/>
    <property type="project" value="InterPro"/>
</dbReference>
<dbReference type="Gene3D" id="1.10.10.10">
    <property type="entry name" value="Winged helix-like DNA-binding domain superfamily/Winged helix DNA-binding domain"/>
    <property type="match status" value="1"/>
</dbReference>
<evidence type="ECO:0000256" key="2">
    <source>
        <dbReference type="ARBA" id="ARBA00023015"/>
    </source>
</evidence>
<dbReference type="Pfam" id="PF00126">
    <property type="entry name" value="HTH_1"/>
    <property type="match status" value="1"/>
</dbReference>
<reference evidence="6" key="1">
    <citation type="submission" date="2017-10" db="EMBL/GenBank/DDBJ databases">
        <title>Draft genome of Lysinibacillus fusiformis strain Juneja, a laboratory-derived pathogen of Drosophila melanogaster.</title>
        <authorList>
            <person name="Smith B.R."/>
            <person name="Unckless R.L."/>
        </authorList>
    </citation>
    <scope>NUCLEOTIDE SEQUENCE [LARGE SCALE GENOMIC DNA]</scope>
    <source>
        <strain evidence="6">Juneja</strain>
    </source>
</reference>
<keyword evidence="2" id="KW-0805">Transcription regulation</keyword>
<gene>
    <name evidence="6" type="ORF">CRI88_19165</name>
</gene>
<dbReference type="AlphaFoldDB" id="A0A2I0UW95"/>
<dbReference type="Proteomes" id="UP000234956">
    <property type="component" value="Unassembled WGS sequence"/>
</dbReference>
<evidence type="ECO:0000259" key="5">
    <source>
        <dbReference type="PROSITE" id="PS50931"/>
    </source>
</evidence>
<protein>
    <submittedName>
        <fullName evidence="6">LysR family transcriptional regulator</fullName>
    </submittedName>
</protein>
<comment type="similarity">
    <text evidence="1">Belongs to the LysR transcriptional regulatory family.</text>
</comment>
<dbReference type="FunFam" id="1.10.10.10:FF:000001">
    <property type="entry name" value="LysR family transcriptional regulator"/>
    <property type="match status" value="1"/>
</dbReference>
<dbReference type="PROSITE" id="PS50931">
    <property type="entry name" value="HTH_LYSR"/>
    <property type="match status" value="1"/>
</dbReference>
<accession>A0A2I0UW95</accession>
<dbReference type="InterPro" id="IPR000847">
    <property type="entry name" value="LysR_HTH_N"/>
</dbReference>
<dbReference type="GO" id="GO:0000976">
    <property type="term" value="F:transcription cis-regulatory region binding"/>
    <property type="evidence" value="ECO:0007669"/>
    <property type="project" value="TreeGrafter"/>
</dbReference>
<dbReference type="RefSeq" id="WP_058843789.1">
    <property type="nucleotide sequence ID" value="NZ_JAZBNI010000009.1"/>
</dbReference>
<feature type="domain" description="HTH lysR-type" evidence="5">
    <location>
        <begin position="1"/>
        <end position="58"/>
    </location>
</feature>
<comment type="caution">
    <text evidence="6">The sequence shown here is derived from an EMBL/GenBank/DDBJ whole genome shotgun (WGS) entry which is preliminary data.</text>
</comment>
<dbReference type="SUPFAM" id="SSF46785">
    <property type="entry name" value="Winged helix' DNA-binding domain"/>
    <property type="match status" value="1"/>
</dbReference>
<sequence length="297" mass="33813">MNSHSLKLFYQVATTGSFTKAAEILCISQPAVSSQMKRFEHELGVQLFKQQGRGVVLTEVGEALAEKAQNFIALEQHIETFIENYRLAKAGNLHIVATYLPANFLIPKWAATFKAANEQVDLIITTTNTKDAFEQLINYKADIAIYGGGMSERPKEIEWDELYEDELWFVVSPNHRFAHQSITLVEMFQEPFIMREEGSSMREHLFSLCQTYQVKPPKIALQFNGINETIRSVMAGYGANFISSLAVREYVESGQLARVYVKDIHAIKHKIAICTRNNEKQNMLVQKFIETIRNSPI</sequence>